<gene>
    <name evidence="3" type="ORF">DI536_21845</name>
</gene>
<evidence type="ECO:0000313" key="3">
    <source>
        <dbReference type="EMBL" id="PZR09586.1"/>
    </source>
</evidence>
<dbReference type="InterPro" id="IPR018711">
    <property type="entry name" value="NAGPA"/>
</dbReference>
<dbReference type="Proteomes" id="UP000249061">
    <property type="component" value="Unassembled WGS sequence"/>
</dbReference>
<sequence>MRCFVLLALVAVPALAADTWSEPFPGVRMLERVSPSLRVFALEVKLEQPGLSLRSTATHERKQTVSAFAESVGAQLAINADFFSFDDYSTEGLAAGNGEPWADTRDTVNATTFAFGDGRVQLFERTPITSFDDRWMKGVVSGGPELLRDGVVQSSQQHPVKCFWRHPRTALGLSADKKKLLLVVVDGRSAKSTGVSCRELSALMLELGAWNATNLDGGGSSTMWVKGRGVVNTPSDGVERVVGNHLAVIIAP</sequence>
<evidence type="ECO:0000256" key="1">
    <source>
        <dbReference type="SAM" id="SignalP"/>
    </source>
</evidence>
<proteinExistence type="predicted"/>
<dbReference type="EMBL" id="QFQP01000020">
    <property type="protein sequence ID" value="PZR09586.1"/>
    <property type="molecule type" value="Genomic_DNA"/>
</dbReference>
<accession>A0A2W5TAZ3</accession>
<name>A0A2W5TAZ3_9BACT</name>
<dbReference type="AlphaFoldDB" id="A0A2W5TAZ3"/>
<dbReference type="PANTHER" id="PTHR40446:SF2">
    <property type="entry name" value="N-ACETYLGLUCOSAMINE-1-PHOSPHODIESTER ALPHA-N-ACETYLGLUCOSAMINIDASE"/>
    <property type="match status" value="1"/>
</dbReference>
<keyword evidence="1" id="KW-0732">Signal</keyword>
<feature type="domain" description="Phosphodiester glycosidase" evidence="2">
    <location>
        <begin position="73"/>
        <end position="248"/>
    </location>
</feature>
<evidence type="ECO:0000313" key="4">
    <source>
        <dbReference type="Proteomes" id="UP000249061"/>
    </source>
</evidence>
<dbReference type="PANTHER" id="PTHR40446">
    <property type="entry name" value="N-ACETYLGLUCOSAMINE-1-PHOSPHODIESTER ALPHA-N-ACETYLGLUCOSAMINIDASE"/>
    <property type="match status" value="1"/>
</dbReference>
<protein>
    <recommendedName>
        <fullName evidence="2">Phosphodiester glycosidase domain-containing protein</fullName>
    </recommendedName>
</protein>
<reference evidence="3 4" key="1">
    <citation type="submission" date="2017-08" db="EMBL/GenBank/DDBJ databases">
        <title>Infants hospitalized years apart are colonized by the same room-sourced microbial strains.</title>
        <authorList>
            <person name="Brooks B."/>
            <person name="Olm M.R."/>
            <person name="Firek B.A."/>
            <person name="Baker R."/>
            <person name="Thomas B.C."/>
            <person name="Morowitz M.J."/>
            <person name="Banfield J.F."/>
        </authorList>
    </citation>
    <scope>NUCLEOTIDE SEQUENCE [LARGE SCALE GENOMIC DNA]</scope>
    <source>
        <strain evidence="3">S2_003_000_R2_14</strain>
    </source>
</reference>
<feature type="signal peptide" evidence="1">
    <location>
        <begin position="1"/>
        <end position="16"/>
    </location>
</feature>
<comment type="caution">
    <text evidence="3">The sequence shown here is derived from an EMBL/GenBank/DDBJ whole genome shotgun (WGS) entry which is preliminary data.</text>
</comment>
<organism evidence="3 4">
    <name type="scientific">Archangium gephyra</name>
    <dbReference type="NCBI Taxonomy" id="48"/>
    <lineage>
        <taxon>Bacteria</taxon>
        <taxon>Pseudomonadati</taxon>
        <taxon>Myxococcota</taxon>
        <taxon>Myxococcia</taxon>
        <taxon>Myxococcales</taxon>
        <taxon>Cystobacterineae</taxon>
        <taxon>Archangiaceae</taxon>
        <taxon>Archangium</taxon>
    </lineage>
</organism>
<evidence type="ECO:0000259" key="2">
    <source>
        <dbReference type="Pfam" id="PF09992"/>
    </source>
</evidence>
<feature type="chain" id="PRO_5015958374" description="Phosphodiester glycosidase domain-containing protein" evidence="1">
    <location>
        <begin position="17"/>
        <end position="252"/>
    </location>
</feature>
<dbReference type="Pfam" id="PF09992">
    <property type="entry name" value="NAGPA"/>
    <property type="match status" value="1"/>
</dbReference>